<dbReference type="EMBL" id="LN890945">
    <property type="protein sequence ID" value="CUS15653.1"/>
    <property type="molecule type" value="Genomic_DNA"/>
</dbReference>
<protein>
    <submittedName>
        <fullName evidence="1">Uncharacterized protein</fullName>
    </submittedName>
</protein>
<sequence>MCILIAVHNDCGHTTYFTKETMRLCHLGLHNMPRRVGRMFLSREVCDECWVLVPKARRLQGAGSEKGEGMVPLSEKKIKDIERWREGVEVERGDGGTHVAAGWVLRIWIGWTLGPVW</sequence>
<evidence type="ECO:0000313" key="1">
    <source>
        <dbReference type="EMBL" id="CUS15653.1"/>
    </source>
</evidence>
<gene>
    <name evidence="1" type="ORF">GSTUAT00000356001</name>
</gene>
<reference evidence="1" key="1">
    <citation type="submission" date="2015-10" db="EMBL/GenBank/DDBJ databases">
        <authorList>
            <person name="Regsiter A."/>
            <person name="william w."/>
        </authorList>
    </citation>
    <scope>NUCLEOTIDE SEQUENCE</scope>
    <source>
        <strain evidence="1">Montdore</strain>
    </source>
</reference>
<proteinExistence type="predicted"/>
<keyword evidence="2" id="KW-1185">Reference proteome</keyword>
<dbReference type="AlphaFoldDB" id="A0A292QA74"/>
<dbReference type="Proteomes" id="UP001412239">
    <property type="component" value="Unassembled WGS sequence"/>
</dbReference>
<organism evidence="1 2">
    <name type="scientific">Tuber aestivum</name>
    <name type="common">summer truffle</name>
    <dbReference type="NCBI Taxonomy" id="59557"/>
    <lineage>
        <taxon>Eukaryota</taxon>
        <taxon>Fungi</taxon>
        <taxon>Dikarya</taxon>
        <taxon>Ascomycota</taxon>
        <taxon>Pezizomycotina</taxon>
        <taxon>Pezizomycetes</taxon>
        <taxon>Pezizales</taxon>
        <taxon>Tuberaceae</taxon>
        <taxon>Tuber</taxon>
    </lineage>
</organism>
<name>A0A292QA74_9PEZI</name>
<evidence type="ECO:0000313" key="2">
    <source>
        <dbReference type="Proteomes" id="UP001412239"/>
    </source>
</evidence>
<accession>A0A292QA74</accession>